<comment type="caution">
    <text evidence="3">The sequence shown here is derived from an EMBL/GenBank/DDBJ whole genome shotgun (WGS) entry which is preliminary data.</text>
</comment>
<evidence type="ECO:0000313" key="4">
    <source>
        <dbReference type="Proteomes" id="UP001328107"/>
    </source>
</evidence>
<dbReference type="SMART" id="SM00254">
    <property type="entry name" value="ShKT"/>
    <property type="match status" value="1"/>
</dbReference>
<comment type="caution">
    <text evidence="1">Lacks conserved residue(s) required for the propagation of feature annotation.</text>
</comment>
<reference evidence="4" key="1">
    <citation type="submission" date="2022-10" db="EMBL/GenBank/DDBJ databases">
        <title>Genome assembly of Pristionchus species.</title>
        <authorList>
            <person name="Yoshida K."/>
            <person name="Sommer R.J."/>
        </authorList>
    </citation>
    <scope>NUCLEOTIDE SEQUENCE [LARGE SCALE GENOMIC DNA]</scope>
    <source>
        <strain evidence="4">RS5460</strain>
    </source>
</reference>
<feature type="non-terminal residue" evidence="3">
    <location>
        <position position="104"/>
    </location>
</feature>
<dbReference type="Gene3D" id="1.10.10.1940">
    <property type="match status" value="1"/>
</dbReference>
<organism evidence="3 4">
    <name type="scientific">Pristionchus mayeri</name>
    <dbReference type="NCBI Taxonomy" id="1317129"/>
    <lineage>
        <taxon>Eukaryota</taxon>
        <taxon>Metazoa</taxon>
        <taxon>Ecdysozoa</taxon>
        <taxon>Nematoda</taxon>
        <taxon>Chromadorea</taxon>
        <taxon>Rhabditida</taxon>
        <taxon>Rhabditina</taxon>
        <taxon>Diplogasteromorpha</taxon>
        <taxon>Diplogasteroidea</taxon>
        <taxon>Neodiplogasteridae</taxon>
        <taxon>Pristionchus</taxon>
    </lineage>
</organism>
<dbReference type="PROSITE" id="PS51670">
    <property type="entry name" value="SHKT"/>
    <property type="match status" value="1"/>
</dbReference>
<evidence type="ECO:0000259" key="2">
    <source>
        <dbReference type="PROSITE" id="PS51670"/>
    </source>
</evidence>
<evidence type="ECO:0000256" key="1">
    <source>
        <dbReference type="PROSITE-ProRule" id="PRU01005"/>
    </source>
</evidence>
<dbReference type="InterPro" id="IPR003582">
    <property type="entry name" value="ShKT_dom"/>
</dbReference>
<feature type="domain" description="ShKT" evidence="2">
    <location>
        <begin position="1"/>
        <end position="13"/>
    </location>
</feature>
<dbReference type="AlphaFoldDB" id="A0AAN5DER8"/>
<name>A0AAN5DER8_9BILA</name>
<dbReference type="Proteomes" id="UP001328107">
    <property type="component" value="Unassembled WGS sequence"/>
</dbReference>
<dbReference type="Pfam" id="PF01549">
    <property type="entry name" value="ShK"/>
    <property type="match status" value="2"/>
</dbReference>
<gene>
    <name evidence="3" type="ORF">PMAYCL1PPCAC_32403</name>
</gene>
<dbReference type="PANTHER" id="PTHR21724:SF94">
    <property type="entry name" value="SHKT DOMAIN-CONTAINING PROTEIN"/>
    <property type="match status" value="1"/>
</dbReference>
<dbReference type="PANTHER" id="PTHR21724">
    <property type="entry name" value="SHKT DOMAIN-CONTAINING PROTEIN"/>
    <property type="match status" value="1"/>
</dbReference>
<keyword evidence="4" id="KW-1185">Reference proteome</keyword>
<protein>
    <recommendedName>
        <fullName evidence="2">ShKT domain-containing protein</fullName>
    </recommendedName>
</protein>
<sequence length="104" mass="11564">MMQTYCKKTCNFCTTSTRMAPSTTISDSSCVDVTADCAAKRHLCRIPIYNNMMLQYCRYTCNLCDSPTVTTTATTTASACRDVTPDCVNKTDLCKMASYKSMMQ</sequence>
<evidence type="ECO:0000313" key="3">
    <source>
        <dbReference type="EMBL" id="GMR62208.1"/>
    </source>
</evidence>
<accession>A0AAN5DER8</accession>
<proteinExistence type="predicted"/>
<dbReference type="EMBL" id="BTRK01000006">
    <property type="protein sequence ID" value="GMR62208.1"/>
    <property type="molecule type" value="Genomic_DNA"/>
</dbReference>